<dbReference type="RefSeq" id="WP_127199493.1">
    <property type="nucleotide sequence ID" value="NZ_RZNX01000004.1"/>
</dbReference>
<gene>
    <name evidence="1" type="ORF">EJP77_12085</name>
</gene>
<proteinExistence type="predicted"/>
<evidence type="ECO:0000313" key="1">
    <source>
        <dbReference type="EMBL" id="RUT30561.1"/>
    </source>
</evidence>
<dbReference type="InterPro" id="IPR036388">
    <property type="entry name" value="WH-like_DNA-bd_sf"/>
</dbReference>
<dbReference type="InterPro" id="IPR013324">
    <property type="entry name" value="RNA_pol_sigma_r3/r4-like"/>
</dbReference>
<sequence length="212" mass="24755">MKVRALTRDELNIFENYSAVHEAAFRNPVIKSFFSHTPHAVILVNALKGHIESWDRLQEAFRQHLFQLRFVRYMATVVQLSTLSFIRSTHKIHKRNPLIIDQMSSEESHGSDSLLFDYCPSVDYYFKEYSAFAENIEDEKLYGSFRLLTHKQQQIVLMSYVLCYRDTEIAESLQVSPQAIFKTRQSALNKLRSSVRPDKGGDEKWMKHCSIS</sequence>
<dbReference type="EMBL" id="RZNX01000004">
    <property type="protein sequence ID" value="RUT30561.1"/>
    <property type="molecule type" value="Genomic_DNA"/>
</dbReference>
<keyword evidence="2" id="KW-1185">Reference proteome</keyword>
<accession>A0A433X8X0</accession>
<organism evidence="1 2">
    <name type="scientific">Paenibacillus zeisoli</name>
    <dbReference type="NCBI Taxonomy" id="2496267"/>
    <lineage>
        <taxon>Bacteria</taxon>
        <taxon>Bacillati</taxon>
        <taxon>Bacillota</taxon>
        <taxon>Bacilli</taxon>
        <taxon>Bacillales</taxon>
        <taxon>Paenibacillaceae</taxon>
        <taxon>Paenibacillus</taxon>
    </lineage>
</organism>
<dbReference type="Gene3D" id="1.10.10.10">
    <property type="entry name" value="Winged helix-like DNA-binding domain superfamily/Winged helix DNA-binding domain"/>
    <property type="match status" value="1"/>
</dbReference>
<protein>
    <submittedName>
        <fullName evidence="1">Sigma-70 family RNA polymerase sigma factor</fullName>
    </submittedName>
</protein>
<dbReference type="SUPFAM" id="SSF88659">
    <property type="entry name" value="Sigma3 and sigma4 domains of RNA polymerase sigma factors"/>
    <property type="match status" value="1"/>
</dbReference>
<comment type="caution">
    <text evidence="1">The sequence shown here is derived from an EMBL/GenBank/DDBJ whole genome shotgun (WGS) entry which is preliminary data.</text>
</comment>
<name>A0A433X8X0_9BACL</name>
<dbReference type="Proteomes" id="UP000272464">
    <property type="component" value="Unassembled WGS sequence"/>
</dbReference>
<dbReference type="AlphaFoldDB" id="A0A433X8X0"/>
<dbReference type="OrthoDB" id="2942336at2"/>
<reference evidence="1 2" key="1">
    <citation type="submission" date="2018-12" db="EMBL/GenBank/DDBJ databases">
        <authorList>
            <person name="Sun L."/>
            <person name="Chen Z."/>
        </authorList>
    </citation>
    <scope>NUCLEOTIDE SEQUENCE [LARGE SCALE GENOMIC DNA]</scope>
    <source>
        <strain evidence="1 2">3-5-3</strain>
    </source>
</reference>
<evidence type="ECO:0000313" key="2">
    <source>
        <dbReference type="Proteomes" id="UP000272464"/>
    </source>
</evidence>